<dbReference type="InterPro" id="IPR013120">
    <property type="entry name" value="FAR_NAD-bd"/>
</dbReference>
<keyword evidence="5" id="KW-1185">Reference proteome</keyword>
<name>A0A4Y9YYY9_9AGAM</name>
<dbReference type="InterPro" id="IPR036291">
    <property type="entry name" value="NAD(P)-bd_dom_sf"/>
</dbReference>
<dbReference type="PANTHER" id="PTHR44845">
    <property type="entry name" value="CARRIER DOMAIN-CONTAINING PROTEIN"/>
    <property type="match status" value="1"/>
</dbReference>
<dbReference type="AlphaFoldDB" id="A0A4Y9YYY9"/>
<evidence type="ECO:0000256" key="2">
    <source>
        <dbReference type="ARBA" id="ARBA00022553"/>
    </source>
</evidence>
<dbReference type="OrthoDB" id="5334845at2759"/>
<organism evidence="4 5">
    <name type="scientific">Dentipellis fragilis</name>
    <dbReference type="NCBI Taxonomy" id="205917"/>
    <lineage>
        <taxon>Eukaryota</taxon>
        <taxon>Fungi</taxon>
        <taxon>Dikarya</taxon>
        <taxon>Basidiomycota</taxon>
        <taxon>Agaricomycotina</taxon>
        <taxon>Agaricomycetes</taxon>
        <taxon>Russulales</taxon>
        <taxon>Hericiaceae</taxon>
        <taxon>Dentipellis</taxon>
    </lineage>
</organism>
<dbReference type="Gene3D" id="3.40.50.720">
    <property type="entry name" value="NAD(P)-binding Rossmann-like Domain"/>
    <property type="match status" value="1"/>
</dbReference>
<dbReference type="InterPro" id="IPR020806">
    <property type="entry name" value="PKS_PP-bd"/>
</dbReference>
<dbReference type="InterPro" id="IPR006162">
    <property type="entry name" value="Ppantetheine_attach_site"/>
</dbReference>
<sequence>MEPTIPDVTAIVSTILSVPVDELDPDTSIFDLGANSLNVTELAWRLSKAYAQRIESEDLYQAMSISGIIAFLSQRLQDVAVDRQKEVNALIEEFSVPFTETPRAKVTTVDAHLHSTVLLTGATGSLGSHILAKLLASYDAVAVVCLVRGDPLPRLRASFDQRGLDPAILDEASKTGRLQLLSTSSLADKHLGTTTTDYARLLETVDIVIHSAWRLDFNIPLSGFKGDIGATRSLAELCACSARRPSLNFTTSISTTFGVPDELVPERPLEPLAKYALNQGYALAKVVTEHTLYRLHTAAHQSFPLHIIRVGQLCGDTLTGFWSTDEMAPMLLASIPALRAIPREIGAPGS</sequence>
<evidence type="ECO:0000313" key="4">
    <source>
        <dbReference type="EMBL" id="TFY66977.1"/>
    </source>
</evidence>
<dbReference type="Pfam" id="PF07993">
    <property type="entry name" value="NAD_binding_4"/>
    <property type="match status" value="1"/>
</dbReference>
<proteinExistence type="predicted"/>
<dbReference type="InterPro" id="IPR036736">
    <property type="entry name" value="ACP-like_sf"/>
</dbReference>
<dbReference type="Pfam" id="PF00550">
    <property type="entry name" value="PP-binding"/>
    <property type="match status" value="1"/>
</dbReference>
<dbReference type="SMART" id="SM00823">
    <property type="entry name" value="PKS_PP"/>
    <property type="match status" value="1"/>
</dbReference>
<dbReference type="PROSITE" id="PS50075">
    <property type="entry name" value="CARRIER"/>
    <property type="match status" value="1"/>
</dbReference>
<gene>
    <name evidence="4" type="ORF">EVG20_g4118</name>
</gene>
<dbReference type="Gene3D" id="1.10.1200.10">
    <property type="entry name" value="ACP-like"/>
    <property type="match status" value="1"/>
</dbReference>
<keyword evidence="1" id="KW-0596">Phosphopantetheine</keyword>
<protein>
    <recommendedName>
        <fullName evidence="3">Carrier domain-containing protein</fullName>
    </recommendedName>
</protein>
<keyword evidence="2" id="KW-0597">Phosphoprotein</keyword>
<accession>A0A4Y9YYY9</accession>
<evidence type="ECO:0000313" key="5">
    <source>
        <dbReference type="Proteomes" id="UP000298327"/>
    </source>
</evidence>
<dbReference type="SUPFAM" id="SSF47336">
    <property type="entry name" value="ACP-like"/>
    <property type="match status" value="1"/>
</dbReference>
<dbReference type="PANTHER" id="PTHR44845:SF1">
    <property type="entry name" value="L-2-AMINOADIPATE REDUCTASE"/>
    <property type="match status" value="1"/>
</dbReference>
<evidence type="ECO:0000256" key="1">
    <source>
        <dbReference type="ARBA" id="ARBA00022450"/>
    </source>
</evidence>
<dbReference type="InterPro" id="IPR009081">
    <property type="entry name" value="PP-bd_ACP"/>
</dbReference>
<dbReference type="PROSITE" id="PS00012">
    <property type="entry name" value="PHOSPHOPANTETHEINE"/>
    <property type="match status" value="1"/>
</dbReference>
<dbReference type="STRING" id="205917.A0A4Y9YYY9"/>
<comment type="caution">
    <text evidence="4">The sequence shown here is derived from an EMBL/GenBank/DDBJ whole genome shotgun (WGS) entry which is preliminary data.</text>
</comment>
<dbReference type="SUPFAM" id="SSF51735">
    <property type="entry name" value="NAD(P)-binding Rossmann-fold domains"/>
    <property type="match status" value="1"/>
</dbReference>
<feature type="domain" description="Carrier" evidence="3">
    <location>
        <begin position="2"/>
        <end position="76"/>
    </location>
</feature>
<reference evidence="4 5" key="1">
    <citation type="submission" date="2019-02" db="EMBL/GenBank/DDBJ databases">
        <title>Genome sequencing of the rare red list fungi Dentipellis fragilis.</title>
        <authorList>
            <person name="Buettner E."/>
            <person name="Kellner H."/>
        </authorList>
    </citation>
    <scope>NUCLEOTIDE SEQUENCE [LARGE SCALE GENOMIC DNA]</scope>
    <source>
        <strain evidence="4 5">DSM 105465</strain>
    </source>
</reference>
<evidence type="ECO:0000259" key="3">
    <source>
        <dbReference type="PROSITE" id="PS50075"/>
    </source>
</evidence>
<dbReference type="EMBL" id="SEOQ01000204">
    <property type="protein sequence ID" value="TFY66977.1"/>
    <property type="molecule type" value="Genomic_DNA"/>
</dbReference>
<dbReference type="Proteomes" id="UP000298327">
    <property type="component" value="Unassembled WGS sequence"/>
</dbReference>
<dbReference type="GO" id="GO:0031177">
    <property type="term" value="F:phosphopantetheine binding"/>
    <property type="evidence" value="ECO:0007669"/>
    <property type="project" value="InterPro"/>
</dbReference>